<name>E3GHP6_9FIRM</name>
<gene>
    <name evidence="1" type="ordered locus">ELI_0184</name>
</gene>
<dbReference type="EMBL" id="CP002273">
    <property type="protein sequence ID" value="ADO35204.1"/>
    <property type="molecule type" value="Genomic_DNA"/>
</dbReference>
<organism evidence="1 2">
    <name type="scientific">Eubacterium callanderi</name>
    <dbReference type="NCBI Taxonomy" id="53442"/>
    <lineage>
        <taxon>Bacteria</taxon>
        <taxon>Bacillati</taxon>
        <taxon>Bacillota</taxon>
        <taxon>Clostridia</taxon>
        <taxon>Eubacteriales</taxon>
        <taxon>Eubacteriaceae</taxon>
        <taxon>Eubacterium</taxon>
    </lineage>
</organism>
<proteinExistence type="predicted"/>
<reference evidence="1 2" key="2">
    <citation type="journal article" date="2011" name="J. Bacteriol.">
        <title>Complete genome sequence of a carbon monoxide-utilizing acetogen, Eubacterium limosum KIST612.</title>
        <authorList>
            <person name="Roh H."/>
            <person name="Ko H.J."/>
            <person name="Kim D."/>
            <person name="Choi D.G."/>
            <person name="Park S."/>
            <person name="Kim S."/>
            <person name="Chang I.S."/>
            <person name="Choi I.G."/>
        </authorList>
    </citation>
    <scope>NUCLEOTIDE SEQUENCE [LARGE SCALE GENOMIC DNA]</scope>
    <source>
        <strain evidence="1 2">KIST612</strain>
    </source>
</reference>
<dbReference type="KEGG" id="elm:ELI_0184"/>
<evidence type="ECO:0000313" key="2">
    <source>
        <dbReference type="Proteomes" id="UP000006873"/>
    </source>
</evidence>
<keyword evidence="2" id="KW-1185">Reference proteome</keyword>
<dbReference type="AlphaFoldDB" id="E3GHP6"/>
<reference key="1">
    <citation type="submission" date="2010-09" db="EMBL/GenBank/DDBJ databases">
        <authorList>
            <person name="Roh H."/>
            <person name="Ko H.-J."/>
            <person name="Kim D."/>
            <person name="Choi D.G."/>
            <person name="Park S."/>
            <person name="Kim S."/>
            <person name="Kim K.H."/>
            <person name="Chang I.S."/>
            <person name="Choi I.-G."/>
        </authorList>
    </citation>
    <scope>NUCLEOTIDE SEQUENCE</scope>
    <source>
        <strain>KIST612</strain>
    </source>
</reference>
<evidence type="ECO:0000313" key="1">
    <source>
        <dbReference type="EMBL" id="ADO35204.1"/>
    </source>
</evidence>
<dbReference type="Proteomes" id="UP000006873">
    <property type="component" value="Chromosome"/>
</dbReference>
<protein>
    <submittedName>
        <fullName evidence="1">Uncharacterized protein</fullName>
    </submittedName>
</protein>
<sequence length="39" mass="4459">MPLKAADQSQLKAAFSLLKTENKRHMAVEIDIFKKEVQT</sequence>
<dbReference type="HOGENOM" id="CLU_3309903_0_0_9"/>
<accession>E3GHP6</accession>